<dbReference type="AlphaFoldDB" id="A0AAW3JMG2"/>
<organism evidence="4 5">
    <name type="scientific">Butyribacter intestini</name>
    <dbReference type="NCBI Taxonomy" id="1703332"/>
    <lineage>
        <taxon>Bacteria</taxon>
        <taxon>Bacillati</taxon>
        <taxon>Bacillota</taxon>
        <taxon>Clostridia</taxon>
        <taxon>Lachnospirales</taxon>
        <taxon>Lachnospiraceae</taxon>
        <taxon>Butyribacter</taxon>
    </lineage>
</organism>
<dbReference type="EMBL" id="LLKB01000007">
    <property type="protein sequence ID" value="KQC84118.1"/>
    <property type="molecule type" value="Genomic_DNA"/>
</dbReference>
<evidence type="ECO:0000313" key="5">
    <source>
        <dbReference type="Proteomes" id="UP000050833"/>
    </source>
</evidence>
<dbReference type="Proteomes" id="UP000050833">
    <property type="component" value="Unassembled WGS sequence"/>
</dbReference>
<dbReference type="RefSeq" id="WP_055946356.1">
    <property type="nucleotide sequence ID" value="NZ_DBGBRS010000133.1"/>
</dbReference>
<sequence length="294" mass="30573">MKLIKKVMVLVVVMALCMYGAGFASADENDTYSVTYNLTGLTASSQETTVNQGSSMSITLTPQDGYTLPDSVTVTMNGATLTDGYTYENGVLTIDEVYGNTVITAKGKGGSSGESTYKVSYDFYGVTASKGESNVKAGTSFSVKLTANDGYKLKSSKVSVAVDGKKVSGGYSYDSGVLTIDSVSGDTTIIAIADKSGSSDSKSKKKKTTAKKTTNKKKSTGNKSKSGSGTSGTKSGSSKSVQALKRSGKAPVNYHTGSYKAPKTGQDFDTRYAGAAGIVFIGVGLVLLKRRKIV</sequence>
<gene>
    <name evidence="4" type="ORF">APZ18_14475</name>
</gene>
<evidence type="ECO:0008006" key="6">
    <source>
        <dbReference type="Google" id="ProtNLM"/>
    </source>
</evidence>
<dbReference type="NCBIfam" id="TIGR01167">
    <property type="entry name" value="LPXTG_anchor"/>
    <property type="match status" value="1"/>
</dbReference>
<comment type="caution">
    <text evidence="4">The sequence shown here is derived from an EMBL/GenBank/DDBJ whole genome shotgun (WGS) entry which is preliminary data.</text>
</comment>
<keyword evidence="2" id="KW-0472">Membrane</keyword>
<keyword evidence="3" id="KW-0732">Signal</keyword>
<feature type="region of interest" description="Disordered" evidence="1">
    <location>
        <begin position="197"/>
        <end position="265"/>
    </location>
</feature>
<feature type="compositionally biased region" description="Basic residues" evidence="1">
    <location>
        <begin position="203"/>
        <end position="220"/>
    </location>
</feature>
<keyword evidence="5" id="KW-1185">Reference proteome</keyword>
<feature type="transmembrane region" description="Helical" evidence="2">
    <location>
        <begin position="272"/>
        <end position="288"/>
    </location>
</feature>
<protein>
    <recommendedName>
        <fullName evidence="6">Gram-positive cocci surface proteins LPxTG domain-containing protein</fullName>
    </recommendedName>
</protein>
<evidence type="ECO:0000256" key="2">
    <source>
        <dbReference type="SAM" id="Phobius"/>
    </source>
</evidence>
<proteinExistence type="predicted"/>
<accession>A0AAW3JMG2</accession>
<feature type="chain" id="PRO_5043610236" description="Gram-positive cocci surface proteins LPxTG domain-containing protein" evidence="3">
    <location>
        <begin position="27"/>
        <end position="294"/>
    </location>
</feature>
<reference evidence="4 5" key="1">
    <citation type="submission" date="2015-10" db="EMBL/GenBank/DDBJ databases">
        <title>Butyribacter intestini gen. nov., sp. nov., a butyric acid-producing bacterium of the family Lachnospiraceae isolated from the human faeces.</title>
        <authorList>
            <person name="Zou Y."/>
            <person name="Xue W."/>
            <person name="Luo G."/>
            <person name="Lv M."/>
        </authorList>
    </citation>
    <scope>NUCLEOTIDE SEQUENCE [LARGE SCALE GENOMIC DNA]</scope>
    <source>
        <strain evidence="4 5">TF01-11</strain>
    </source>
</reference>
<evidence type="ECO:0000256" key="3">
    <source>
        <dbReference type="SAM" id="SignalP"/>
    </source>
</evidence>
<feature type="compositionally biased region" description="Low complexity" evidence="1">
    <location>
        <begin position="221"/>
        <end position="240"/>
    </location>
</feature>
<evidence type="ECO:0000256" key="1">
    <source>
        <dbReference type="SAM" id="MobiDB-lite"/>
    </source>
</evidence>
<evidence type="ECO:0000313" key="4">
    <source>
        <dbReference type="EMBL" id="KQC84118.1"/>
    </source>
</evidence>
<name>A0AAW3JMG2_9FIRM</name>
<feature type="signal peptide" evidence="3">
    <location>
        <begin position="1"/>
        <end position="26"/>
    </location>
</feature>
<keyword evidence="2" id="KW-0812">Transmembrane</keyword>
<keyword evidence="2" id="KW-1133">Transmembrane helix</keyword>